<sequence>MADKKKGVNEEKETSFKKHVASTAQRILLRKPKVHIGLFVMSSAVITPLESSSTMPVQQLRDENNSILSLEQIKSPNDSVVLEMPSSMIYPGLNEALTNSGITENADIGSGGYLGVVADTCGFDVEDFDMDGDNISYNSGLEFVRAIPSKEVYDIHKARKMVQYKVVLHHAQKDLRRSRTQLMLQEDEIAENKKFHSDSLHRNKRQVYVMKELGLRLYESRMEAEVEHRQQHLKQLKTIEDLEQHLSASENKKYLSNIEELKVQLGREKLLRGNVAKILLNEHNPAAAVVESL</sequence>
<evidence type="ECO:0000313" key="1">
    <source>
        <dbReference type="EMBL" id="KAJ3804279.1"/>
    </source>
</evidence>
<accession>A0ACC1THN6</accession>
<dbReference type="EMBL" id="MU796124">
    <property type="protein sequence ID" value="KAJ3804279.1"/>
    <property type="molecule type" value="Genomic_DNA"/>
</dbReference>
<keyword evidence="2" id="KW-1185">Reference proteome</keyword>
<organism evidence="1 2">
    <name type="scientific">Lentinula aff. lateritia</name>
    <dbReference type="NCBI Taxonomy" id="2804960"/>
    <lineage>
        <taxon>Eukaryota</taxon>
        <taxon>Fungi</taxon>
        <taxon>Dikarya</taxon>
        <taxon>Basidiomycota</taxon>
        <taxon>Agaricomycotina</taxon>
        <taxon>Agaricomycetes</taxon>
        <taxon>Agaricomycetidae</taxon>
        <taxon>Agaricales</taxon>
        <taxon>Marasmiineae</taxon>
        <taxon>Omphalotaceae</taxon>
        <taxon>Lentinula</taxon>
    </lineage>
</organism>
<protein>
    <submittedName>
        <fullName evidence="1">Uncharacterized protein</fullName>
    </submittedName>
</protein>
<evidence type="ECO:0000313" key="2">
    <source>
        <dbReference type="Proteomes" id="UP001163835"/>
    </source>
</evidence>
<gene>
    <name evidence="1" type="ORF">F5876DRAFT_70768</name>
</gene>
<proteinExistence type="predicted"/>
<reference evidence="1" key="1">
    <citation type="submission" date="2022-09" db="EMBL/GenBank/DDBJ databases">
        <title>A Global Phylogenomic Analysis of the Shiitake Genus Lentinula.</title>
        <authorList>
            <consortium name="DOE Joint Genome Institute"/>
            <person name="Sierra-Patev S."/>
            <person name="Min B."/>
            <person name="Naranjo-Ortiz M."/>
            <person name="Looney B."/>
            <person name="Konkel Z."/>
            <person name="Slot J.C."/>
            <person name="Sakamoto Y."/>
            <person name="Steenwyk J.L."/>
            <person name="Rokas A."/>
            <person name="Carro J."/>
            <person name="Camarero S."/>
            <person name="Ferreira P."/>
            <person name="Molpeceres G."/>
            <person name="Ruiz-Duenas F.J."/>
            <person name="Serrano A."/>
            <person name="Henrissat B."/>
            <person name="Drula E."/>
            <person name="Hughes K.W."/>
            <person name="Mata J.L."/>
            <person name="Ishikawa N.K."/>
            <person name="Vargas-Isla R."/>
            <person name="Ushijima S."/>
            <person name="Smith C.A."/>
            <person name="Ahrendt S."/>
            <person name="Andreopoulos W."/>
            <person name="He G."/>
            <person name="Labutti K."/>
            <person name="Lipzen A."/>
            <person name="Ng V."/>
            <person name="Riley R."/>
            <person name="Sandor L."/>
            <person name="Barry K."/>
            <person name="Martinez A.T."/>
            <person name="Xiao Y."/>
            <person name="Gibbons J.G."/>
            <person name="Terashima K."/>
            <person name="Grigoriev I.V."/>
            <person name="Hibbett D.S."/>
        </authorList>
    </citation>
    <scope>NUCLEOTIDE SEQUENCE</scope>
    <source>
        <strain evidence="1">TMI1499</strain>
    </source>
</reference>
<comment type="caution">
    <text evidence="1">The sequence shown here is derived from an EMBL/GenBank/DDBJ whole genome shotgun (WGS) entry which is preliminary data.</text>
</comment>
<name>A0ACC1THN6_9AGAR</name>
<dbReference type="Proteomes" id="UP001163835">
    <property type="component" value="Unassembled WGS sequence"/>
</dbReference>